<sequence length="477" mass="50604">MALPSDAQKYKRTAMVHSHSHYRAFYTRFSCSFVHSLHFRLTDAMRIPIVLAALAALPAISAQVTSAPATRTSTVFSTETGLPCSTLKGPTPFVIFGITTSFQFTYTVTQNNTLPPSTYHSANTVTITRNSTTVTSVLTTTATATVTSTFTPAVVTVSPSPGWLPLQGVQAVASATPLPRIARGALQGQSMPFNLFKRDEPITRQIGWIADPETGARVPIERTWYTLAVFCPVRITQSLEYYVTDPDVTSTQQATGTAVTTTTVTTTTSTIVSAPTPTFWAACQANNIVNHIDYDNNGKPLYFDGVYFRRGSGNNTDINEIGVDATNAVDCCIQCQSAPEGCSEAFFVPGEGKCQMRLRRTISPVAGVGAAPVLAIASGIPTGTVTGALAASTGGVNINAVCPGGSMSDFVGVIRGRENFNPKFAWSFTNGPCGRLSVNTVPQDFPRNVTVPEVGTAAGGVATVETPFKRAVRELSG</sequence>
<dbReference type="EMBL" id="WJXW01000008">
    <property type="protein sequence ID" value="KAF9734058.1"/>
    <property type="molecule type" value="Genomic_DNA"/>
</dbReference>
<keyword evidence="2" id="KW-1185">Reference proteome</keyword>
<accession>A0A9P6GEY9</accession>
<dbReference type="Proteomes" id="UP000756921">
    <property type="component" value="Unassembled WGS sequence"/>
</dbReference>
<evidence type="ECO:0000313" key="2">
    <source>
        <dbReference type="Proteomes" id="UP000756921"/>
    </source>
</evidence>
<reference evidence="1" key="1">
    <citation type="journal article" date="2020" name="Mol. Plant Microbe Interact.">
        <title>Genome Sequence of the Biocontrol Agent Coniothyrium minitans strain Conio (IMI 134523).</title>
        <authorList>
            <person name="Patel D."/>
            <person name="Shittu T.A."/>
            <person name="Baroncelli R."/>
            <person name="Muthumeenakshi S."/>
            <person name="Osborne T.H."/>
            <person name="Janganan T.K."/>
            <person name="Sreenivasaprasad S."/>
        </authorList>
    </citation>
    <scope>NUCLEOTIDE SEQUENCE</scope>
    <source>
        <strain evidence="1">Conio</strain>
    </source>
</reference>
<comment type="caution">
    <text evidence="1">The sequence shown here is derived from an EMBL/GenBank/DDBJ whole genome shotgun (WGS) entry which is preliminary data.</text>
</comment>
<dbReference type="OrthoDB" id="5428787at2759"/>
<organism evidence="1 2">
    <name type="scientific">Paraphaeosphaeria minitans</name>
    <dbReference type="NCBI Taxonomy" id="565426"/>
    <lineage>
        <taxon>Eukaryota</taxon>
        <taxon>Fungi</taxon>
        <taxon>Dikarya</taxon>
        <taxon>Ascomycota</taxon>
        <taxon>Pezizomycotina</taxon>
        <taxon>Dothideomycetes</taxon>
        <taxon>Pleosporomycetidae</taxon>
        <taxon>Pleosporales</taxon>
        <taxon>Massarineae</taxon>
        <taxon>Didymosphaeriaceae</taxon>
        <taxon>Paraphaeosphaeria</taxon>
    </lineage>
</organism>
<proteinExistence type="predicted"/>
<gene>
    <name evidence="1" type="ORF">PMIN01_08401</name>
</gene>
<name>A0A9P6GEY9_9PLEO</name>
<evidence type="ECO:0000313" key="1">
    <source>
        <dbReference type="EMBL" id="KAF9734058.1"/>
    </source>
</evidence>
<dbReference type="AlphaFoldDB" id="A0A9P6GEY9"/>
<protein>
    <submittedName>
        <fullName evidence="1">Uncharacterized protein</fullName>
    </submittedName>
</protein>